<name>A0ABT6JYQ9_9GAMM</name>
<feature type="signal peptide" evidence="2">
    <location>
        <begin position="1"/>
        <end position="28"/>
    </location>
</feature>
<feature type="chain" id="PRO_5046115481" evidence="2">
    <location>
        <begin position="29"/>
        <end position="551"/>
    </location>
</feature>
<comment type="caution">
    <text evidence="6">The sequence shown here is derived from an EMBL/GenBank/DDBJ whole genome shotgun (WGS) entry which is preliminary data.</text>
</comment>
<proteinExistence type="predicted"/>
<dbReference type="Pfam" id="PF01345">
    <property type="entry name" value="DUF11"/>
    <property type="match status" value="1"/>
</dbReference>
<accession>A0ABT6JYQ9</accession>
<dbReference type="Pfam" id="PF18651">
    <property type="entry name" value="CshA_NR2"/>
    <property type="match status" value="1"/>
</dbReference>
<dbReference type="InterPro" id="IPR045474">
    <property type="entry name" value="GEVED"/>
</dbReference>
<evidence type="ECO:0000259" key="5">
    <source>
        <dbReference type="Pfam" id="PF20009"/>
    </source>
</evidence>
<feature type="domain" description="Surface adhesin CshA non-repetitive" evidence="4">
    <location>
        <begin position="41"/>
        <end position="252"/>
    </location>
</feature>
<dbReference type="EMBL" id="JARXRO010000020">
    <property type="protein sequence ID" value="MDH5835101.1"/>
    <property type="molecule type" value="Genomic_DNA"/>
</dbReference>
<evidence type="ECO:0000313" key="6">
    <source>
        <dbReference type="EMBL" id="MDH5835101.1"/>
    </source>
</evidence>
<dbReference type="NCBIfam" id="TIGR01451">
    <property type="entry name" value="B_ant_repeat"/>
    <property type="match status" value="1"/>
</dbReference>
<dbReference type="InterPro" id="IPR047589">
    <property type="entry name" value="DUF11_rpt"/>
</dbReference>
<evidence type="ECO:0000256" key="2">
    <source>
        <dbReference type="SAM" id="SignalP"/>
    </source>
</evidence>
<evidence type="ECO:0000256" key="1">
    <source>
        <dbReference type="SAM" id="MobiDB-lite"/>
    </source>
</evidence>
<organism evidence="6 7">
    <name type="scientific">Luteimonas kalidii</name>
    <dbReference type="NCBI Taxonomy" id="3042025"/>
    <lineage>
        <taxon>Bacteria</taxon>
        <taxon>Pseudomonadati</taxon>
        <taxon>Pseudomonadota</taxon>
        <taxon>Gammaproteobacteria</taxon>
        <taxon>Lysobacterales</taxon>
        <taxon>Lysobacteraceae</taxon>
        <taxon>Luteimonas</taxon>
    </lineage>
</organism>
<keyword evidence="7" id="KW-1185">Reference proteome</keyword>
<protein>
    <submittedName>
        <fullName evidence="6">CshA/CshB family fibrillar adhesin-related protein</fullName>
    </submittedName>
</protein>
<reference evidence="6 7" key="1">
    <citation type="submission" date="2023-04" db="EMBL/GenBank/DDBJ databases">
        <title>Luteimonas sp. M1R5S59.</title>
        <authorList>
            <person name="Sun J.-Q."/>
        </authorList>
    </citation>
    <scope>NUCLEOTIDE SEQUENCE [LARGE SCALE GENOMIC DNA]</scope>
    <source>
        <strain evidence="6 7">M1R5S59</strain>
    </source>
</reference>
<dbReference type="Pfam" id="PF20009">
    <property type="entry name" value="GEVED"/>
    <property type="match status" value="1"/>
</dbReference>
<sequence length="551" mass="55177">MKTCNLRTACALLLGTGLLAAHLPQAHAAAYATGGNGQYRNEVLWLTWGGGVNGTAGLPLTDGATTSATIPVTATQDLVLECSLSGISGTIESYRPGGWTGDALDDMYNIGGTGNANQLIAGIMGRTGTHGFTVECQATLGGQPYRIPGLVMADAESMNTTTEYLEGTALGQWNVVEVNTGNGNRYDARKDDLGGGLQSIRFGNPGGEQNGTTSPAGVTFLTFDEAAYGPGESISMEFEILGGGNTAIAIGLLAPSADFGDAPSSYGDAAHLLRGLVAEPDGLAPGAGAIDINTPGFQLGQLAPPDSGFLGSIGPDGEPGAQSGADADGDDTSGSAGSAEEDAWTFGTDLAIADATQPIDRSIACVGTGTVAGWIDFDRNGAFDPDERALAACNGGAAALSWTVPADVSSGASHVRLRYASDASEVQAPTGEAADGEVEDHAIELVLAVDLSLQKVVAPTTAVVGQVVEYTVTVGNAGPFAADGALVTDPVVAGLDCPAANAVACTASGGAQCPASATLGDLQGAGVTVPELPQGGQLTLQYACTLLEPIP</sequence>
<dbReference type="RefSeq" id="WP_280579728.1">
    <property type="nucleotide sequence ID" value="NZ_JARXRO010000020.1"/>
</dbReference>
<evidence type="ECO:0000259" key="4">
    <source>
        <dbReference type="Pfam" id="PF18651"/>
    </source>
</evidence>
<evidence type="ECO:0000259" key="3">
    <source>
        <dbReference type="Pfam" id="PF01345"/>
    </source>
</evidence>
<gene>
    <name evidence="6" type="ORF">QFW81_14385</name>
</gene>
<dbReference type="InterPro" id="IPR001434">
    <property type="entry name" value="OmcB-like_DUF11"/>
</dbReference>
<dbReference type="Proteomes" id="UP001156873">
    <property type="component" value="Unassembled WGS sequence"/>
</dbReference>
<keyword evidence="2" id="KW-0732">Signal</keyword>
<evidence type="ECO:0000313" key="7">
    <source>
        <dbReference type="Proteomes" id="UP001156873"/>
    </source>
</evidence>
<feature type="domain" description="GEVED" evidence="5">
    <location>
        <begin position="371"/>
        <end position="443"/>
    </location>
</feature>
<dbReference type="InterPro" id="IPR040683">
    <property type="entry name" value="CshA_NR2"/>
</dbReference>
<feature type="domain" description="DUF11" evidence="3">
    <location>
        <begin position="450"/>
        <end position="546"/>
    </location>
</feature>
<feature type="region of interest" description="Disordered" evidence="1">
    <location>
        <begin position="304"/>
        <end position="340"/>
    </location>
</feature>